<gene>
    <name evidence="1" type="ORF">MM415A03106_0003</name>
    <name evidence="2" type="ORF">MM415B02899_0006</name>
</gene>
<organism evidence="1">
    <name type="scientific">viral metagenome</name>
    <dbReference type="NCBI Taxonomy" id="1070528"/>
    <lineage>
        <taxon>unclassified sequences</taxon>
        <taxon>metagenomes</taxon>
        <taxon>organismal metagenomes</taxon>
    </lineage>
</organism>
<sequence length="82" mass="8787">MIEVQIVDTGSAPVELAIDRYALMVGDLATAATVALHVAIDLAADLRESTGRPVMVRVESGRVGYQVCSERGAVYYHVRAVI</sequence>
<proteinExistence type="predicted"/>
<dbReference type="EMBL" id="MT142729">
    <property type="protein sequence ID" value="QJA87734.1"/>
    <property type="molecule type" value="Genomic_DNA"/>
</dbReference>
<reference evidence="1" key="1">
    <citation type="submission" date="2020-03" db="EMBL/GenBank/DDBJ databases">
        <title>The deep terrestrial virosphere.</title>
        <authorList>
            <person name="Holmfeldt K."/>
            <person name="Nilsson E."/>
            <person name="Simone D."/>
            <person name="Lopez-Fernandez M."/>
            <person name="Wu X."/>
            <person name="de Brujin I."/>
            <person name="Lundin D."/>
            <person name="Andersson A."/>
            <person name="Bertilsson S."/>
            <person name="Dopson M."/>
        </authorList>
    </citation>
    <scope>NUCLEOTIDE SEQUENCE</scope>
    <source>
        <strain evidence="1">MM415A03106</strain>
        <strain evidence="2">MM415B02899</strain>
    </source>
</reference>
<dbReference type="AlphaFoldDB" id="A0A6M3JP54"/>
<evidence type="ECO:0000313" key="2">
    <source>
        <dbReference type="EMBL" id="QJA87734.1"/>
    </source>
</evidence>
<protein>
    <submittedName>
        <fullName evidence="1">Uncharacterized protein</fullName>
    </submittedName>
</protein>
<name>A0A6M3JP54_9ZZZZ</name>
<dbReference type="EMBL" id="MT141891">
    <property type="protein sequence ID" value="QJA71676.1"/>
    <property type="molecule type" value="Genomic_DNA"/>
</dbReference>
<accession>A0A6M3JP54</accession>
<evidence type="ECO:0000313" key="1">
    <source>
        <dbReference type="EMBL" id="QJA71676.1"/>
    </source>
</evidence>